<keyword evidence="6 8" id="KW-0472">Membrane</keyword>
<keyword evidence="3 8" id="KW-1134">Transmembrane beta strand</keyword>
<dbReference type="Gene3D" id="2.60.40.1120">
    <property type="entry name" value="Carboxypeptidase-like, regulatory domain"/>
    <property type="match status" value="1"/>
</dbReference>
<dbReference type="Pfam" id="PF07715">
    <property type="entry name" value="Plug"/>
    <property type="match status" value="1"/>
</dbReference>
<dbReference type="OrthoDB" id="9768177at2"/>
<feature type="chain" id="PRO_5018232801" evidence="10">
    <location>
        <begin position="25"/>
        <end position="1109"/>
    </location>
</feature>
<keyword evidence="2 8" id="KW-0813">Transport</keyword>
<dbReference type="RefSeq" id="WP_123217515.1">
    <property type="nucleotide sequence ID" value="NZ_RJTM01000122.1"/>
</dbReference>
<keyword evidence="14" id="KW-1185">Reference proteome</keyword>
<evidence type="ECO:0000259" key="11">
    <source>
        <dbReference type="Pfam" id="PF00593"/>
    </source>
</evidence>
<evidence type="ECO:0000256" key="8">
    <source>
        <dbReference type="PROSITE-ProRule" id="PRU01360"/>
    </source>
</evidence>
<dbReference type="SUPFAM" id="SSF56935">
    <property type="entry name" value="Porins"/>
    <property type="match status" value="1"/>
</dbReference>
<dbReference type="PROSITE" id="PS52016">
    <property type="entry name" value="TONB_DEPENDENT_REC_3"/>
    <property type="match status" value="1"/>
</dbReference>
<dbReference type="AlphaFoldDB" id="A0A3N0E1J2"/>
<keyword evidence="5 9" id="KW-0798">TonB box</keyword>
<evidence type="ECO:0000259" key="12">
    <source>
        <dbReference type="Pfam" id="PF07715"/>
    </source>
</evidence>
<feature type="signal peptide" evidence="10">
    <location>
        <begin position="1"/>
        <end position="24"/>
    </location>
</feature>
<gene>
    <name evidence="13" type="ORF">ED312_18510</name>
</gene>
<dbReference type="GO" id="GO:0009279">
    <property type="term" value="C:cell outer membrane"/>
    <property type="evidence" value="ECO:0007669"/>
    <property type="project" value="UniProtKB-SubCell"/>
</dbReference>
<comment type="similarity">
    <text evidence="8 9">Belongs to the TonB-dependent receptor family.</text>
</comment>
<evidence type="ECO:0000256" key="4">
    <source>
        <dbReference type="ARBA" id="ARBA00022692"/>
    </source>
</evidence>
<dbReference type="FunFam" id="2.170.130.10:FF:000003">
    <property type="entry name" value="SusC/RagA family TonB-linked outer membrane protein"/>
    <property type="match status" value="1"/>
</dbReference>
<accession>A0A3N0E1J2</accession>
<evidence type="ECO:0000256" key="3">
    <source>
        <dbReference type="ARBA" id="ARBA00022452"/>
    </source>
</evidence>
<dbReference type="EMBL" id="RJTM01000122">
    <property type="protein sequence ID" value="RNL81724.1"/>
    <property type="molecule type" value="Genomic_DNA"/>
</dbReference>
<dbReference type="Gene3D" id="2.40.170.20">
    <property type="entry name" value="TonB-dependent receptor, beta-barrel domain"/>
    <property type="match status" value="1"/>
</dbReference>
<evidence type="ECO:0000256" key="6">
    <source>
        <dbReference type="ARBA" id="ARBA00023136"/>
    </source>
</evidence>
<dbReference type="InterPro" id="IPR008969">
    <property type="entry name" value="CarboxyPept-like_regulatory"/>
</dbReference>
<name>A0A3N0E1J2_SINP1</name>
<feature type="domain" description="TonB-dependent receptor plug" evidence="12">
    <location>
        <begin position="206"/>
        <end position="312"/>
    </location>
</feature>
<keyword evidence="10" id="KW-0732">Signal</keyword>
<evidence type="ECO:0000256" key="7">
    <source>
        <dbReference type="ARBA" id="ARBA00023237"/>
    </source>
</evidence>
<dbReference type="InterPro" id="IPR023996">
    <property type="entry name" value="TonB-dep_OMP_SusC/RagA"/>
</dbReference>
<keyword evidence="13" id="KW-0675">Receptor</keyword>
<sequence length="1109" mass="122617">MKIFNIQRFLMCLAVVFLSLPLAAKQNIDPGNYEVTLKKANLGGIFNQIEGQTPITFAYNETIDENTLVNIREGKQNLETCLEQISSQLNITFNFVENTAYVVPKENKPAKQQSIRVNGTVRDDQNLPLAGATVVEKGTNNGVSTDFDGNFSIDVSGTGAILRVSYMGFTPYEVEVSQSGNLEIVLTEDRNVLDEVLVVGYGTQKKANLTGAVSQVSGEDLDNRPITNLNSGLQGLLPGVTITGASGAPGNNAGNIRIRGVGTWGDANPLVVIDGVPGGDLNILNPKDIESVSVLKDAASSSIYGVRGANGVILVTTKKGSTGKPSLSYDFYYGFQNPTALPDRLGSPEYMELLNESQVNVGRNPTYTEDEIRIAREGTDPDNYANTNWIKEVYKDYAPQENHNLAINGGSENLNYYLSYGYLKEGGLITGDNYNSERNNTRVKINTTLFDHLDVTANLGYIDRNFSGSSQNMGPLYQALTIIPLVPVRNSAGGWGYIGGSSNPVAVASDAGTSDFSSEEFTGNIQAVLNVFDGFKVTARYGLVKYNSRKNVFERTINYYSPETGDLLWQTGYPNKITTSSYKGIYQTFIGTAEYEKNFSDVHHVKLLVGASQEETINDDLGASRTNLASSSTGHINLGTENQLNSGSHKENALQSVFGRANYAFKDKYLAEIDFRYDGSSRFSDSVRWELFSAASLGWVFTKESFLENLGPLNYGKIRASYGTQGNDRIADLAYLDILGPITTMPIGNELTIGYRQTIVGNQMLTWETSKKTDIGLDLGFFKNRLLLNFDYYINKTDNILLRLPIPDIFGGPDYPYQNAGSVENKGWELQLGWQDQVKDFSYNLNFNFSDVRNKVVDLGGTEPTLGDRIRMIGEPLDAFYGLVADRIAQESDFTYNEADGTYTPNFPYIDGDPVQPGDLIYKDLNGDGEVDLVNDRKVIGSHIPRYTFGFRGAAAFRGCDFSFFLQGVGKADGLLTGPARHAFISESAMPQDIHLDRWTPENTDAGYPRLTYQQSYNQRLSTYWLEDASYIRLKNIQLGYTLPASVTEKFRATKLRIYFSADNLFTITDYFKGYDPESPVDNVKDPVTNGQFYPQLKTFVFGLNVTFR</sequence>
<keyword evidence="7 8" id="KW-0998">Cell outer membrane</keyword>
<dbReference type="Pfam" id="PF13715">
    <property type="entry name" value="CarbopepD_reg_2"/>
    <property type="match status" value="1"/>
</dbReference>
<dbReference type="InterPro" id="IPR036942">
    <property type="entry name" value="Beta-barrel_TonB_sf"/>
</dbReference>
<evidence type="ECO:0000256" key="5">
    <source>
        <dbReference type="ARBA" id="ARBA00023077"/>
    </source>
</evidence>
<dbReference type="InterPro" id="IPR012910">
    <property type="entry name" value="Plug_dom"/>
</dbReference>
<evidence type="ECO:0000256" key="9">
    <source>
        <dbReference type="RuleBase" id="RU003357"/>
    </source>
</evidence>
<dbReference type="Proteomes" id="UP000267469">
    <property type="component" value="Unassembled WGS sequence"/>
</dbReference>
<dbReference type="InterPro" id="IPR023997">
    <property type="entry name" value="TonB-dep_OMP_SusC/RagA_CS"/>
</dbReference>
<evidence type="ECO:0000256" key="2">
    <source>
        <dbReference type="ARBA" id="ARBA00022448"/>
    </source>
</evidence>
<proteinExistence type="inferred from homology"/>
<reference evidence="13 14" key="1">
    <citation type="submission" date="2018-10" db="EMBL/GenBank/DDBJ databases">
        <title>Sinomicrobium pectinilyticum sp. nov., a pectinase-producing bacterium isolated from alkaline and saline soil, and emended description of the genus Sinomicrobium.</title>
        <authorList>
            <person name="Cheng B."/>
            <person name="Li C."/>
            <person name="Lai Q."/>
            <person name="Du M."/>
            <person name="Shao Z."/>
            <person name="Xu P."/>
            <person name="Yang C."/>
        </authorList>
    </citation>
    <scope>NUCLEOTIDE SEQUENCE [LARGE SCALE GENOMIC DNA]</scope>
    <source>
        <strain evidence="13 14">5DNS001</strain>
    </source>
</reference>
<protein>
    <submittedName>
        <fullName evidence="13">TonB-dependent receptor</fullName>
    </submittedName>
</protein>
<dbReference type="InterPro" id="IPR039426">
    <property type="entry name" value="TonB-dep_rcpt-like"/>
</dbReference>
<dbReference type="NCBIfam" id="TIGR04057">
    <property type="entry name" value="SusC_RagA_signa"/>
    <property type="match status" value="1"/>
</dbReference>
<evidence type="ECO:0000256" key="10">
    <source>
        <dbReference type="SAM" id="SignalP"/>
    </source>
</evidence>
<feature type="domain" description="TonB-dependent receptor-like beta-barrel" evidence="11">
    <location>
        <begin position="495"/>
        <end position="1065"/>
    </location>
</feature>
<evidence type="ECO:0000256" key="1">
    <source>
        <dbReference type="ARBA" id="ARBA00004571"/>
    </source>
</evidence>
<evidence type="ECO:0000313" key="14">
    <source>
        <dbReference type="Proteomes" id="UP000267469"/>
    </source>
</evidence>
<organism evidence="13 14">
    <name type="scientific">Sinomicrobium pectinilyticum</name>
    <dbReference type="NCBI Taxonomy" id="1084421"/>
    <lineage>
        <taxon>Bacteria</taxon>
        <taxon>Pseudomonadati</taxon>
        <taxon>Bacteroidota</taxon>
        <taxon>Flavobacteriia</taxon>
        <taxon>Flavobacteriales</taxon>
        <taxon>Flavobacteriaceae</taxon>
        <taxon>Sinomicrobium</taxon>
    </lineage>
</organism>
<dbReference type="Gene3D" id="2.170.130.10">
    <property type="entry name" value="TonB-dependent receptor, plug domain"/>
    <property type="match status" value="1"/>
</dbReference>
<dbReference type="Pfam" id="PF00593">
    <property type="entry name" value="TonB_dep_Rec_b-barrel"/>
    <property type="match status" value="1"/>
</dbReference>
<keyword evidence="4 8" id="KW-0812">Transmembrane</keyword>
<dbReference type="NCBIfam" id="TIGR04056">
    <property type="entry name" value="OMP_RagA_SusC"/>
    <property type="match status" value="1"/>
</dbReference>
<dbReference type="SUPFAM" id="SSF49464">
    <property type="entry name" value="Carboxypeptidase regulatory domain-like"/>
    <property type="match status" value="1"/>
</dbReference>
<comment type="subcellular location">
    <subcellularLocation>
        <location evidence="1 8">Cell outer membrane</location>
        <topology evidence="1 8">Multi-pass membrane protein</topology>
    </subcellularLocation>
</comment>
<comment type="caution">
    <text evidence="13">The sequence shown here is derived from an EMBL/GenBank/DDBJ whole genome shotgun (WGS) entry which is preliminary data.</text>
</comment>
<dbReference type="InterPro" id="IPR037066">
    <property type="entry name" value="Plug_dom_sf"/>
</dbReference>
<dbReference type="InterPro" id="IPR000531">
    <property type="entry name" value="Beta-barrel_TonB"/>
</dbReference>
<evidence type="ECO:0000313" key="13">
    <source>
        <dbReference type="EMBL" id="RNL81724.1"/>
    </source>
</evidence>